<gene>
    <name evidence="1" type="ORF">P43SY_010906</name>
</gene>
<dbReference type="AlphaFoldDB" id="A0AAD5LPJ6"/>
<proteinExistence type="predicted"/>
<protein>
    <submittedName>
        <fullName evidence="1">Uncharacterized protein</fullName>
    </submittedName>
</protein>
<evidence type="ECO:0000313" key="2">
    <source>
        <dbReference type="Proteomes" id="UP001209570"/>
    </source>
</evidence>
<reference evidence="1" key="1">
    <citation type="submission" date="2021-12" db="EMBL/GenBank/DDBJ databases">
        <title>Prjna785345.</title>
        <authorList>
            <person name="Rujirawat T."/>
            <person name="Krajaejun T."/>
        </authorList>
    </citation>
    <scope>NUCLEOTIDE SEQUENCE</scope>
    <source>
        <strain evidence="1">Pi057C3</strain>
    </source>
</reference>
<organism evidence="1 2">
    <name type="scientific">Pythium insidiosum</name>
    <name type="common">Pythiosis disease agent</name>
    <dbReference type="NCBI Taxonomy" id="114742"/>
    <lineage>
        <taxon>Eukaryota</taxon>
        <taxon>Sar</taxon>
        <taxon>Stramenopiles</taxon>
        <taxon>Oomycota</taxon>
        <taxon>Peronosporomycetes</taxon>
        <taxon>Pythiales</taxon>
        <taxon>Pythiaceae</taxon>
        <taxon>Pythium</taxon>
    </lineage>
</organism>
<dbReference type="Proteomes" id="UP001209570">
    <property type="component" value="Unassembled WGS sequence"/>
</dbReference>
<dbReference type="EMBL" id="JAKCXM010003453">
    <property type="protein sequence ID" value="KAJ0389610.1"/>
    <property type="molecule type" value="Genomic_DNA"/>
</dbReference>
<evidence type="ECO:0000313" key="1">
    <source>
        <dbReference type="EMBL" id="KAJ0389610.1"/>
    </source>
</evidence>
<keyword evidence="2" id="KW-1185">Reference proteome</keyword>
<name>A0AAD5LPJ6_PYTIN</name>
<sequence length="103" mass="11946">MPLWPWRSVAIVDKDDASLSLSLSFEVSPDGESVFVWLLHDATNTTWRGQADAIGQHLSPEDAQWLKEYTPLHPYEQYHWDWEELPKTKISAANLYVCALFVW</sequence>
<accession>A0AAD5LPJ6</accession>
<comment type="caution">
    <text evidence="1">The sequence shown here is derived from an EMBL/GenBank/DDBJ whole genome shotgun (WGS) entry which is preliminary data.</text>
</comment>